<protein>
    <recommendedName>
        <fullName evidence="2">CS domain-containing protein</fullName>
    </recommendedName>
</protein>
<dbReference type="SUPFAM" id="SSF90002">
    <property type="entry name" value="Hypothetical protein YjiA, C-terminal domain"/>
    <property type="match status" value="1"/>
</dbReference>
<proteinExistence type="predicted"/>
<dbReference type="InterPro" id="IPR008978">
    <property type="entry name" value="HSP20-like_chaperone"/>
</dbReference>
<feature type="region of interest" description="Disordered" evidence="1">
    <location>
        <begin position="712"/>
        <end position="736"/>
    </location>
</feature>
<keyword evidence="4" id="KW-1185">Reference proteome</keyword>
<gene>
    <name evidence="3" type="ORF">CCMP2556_LOCUS36489</name>
</gene>
<dbReference type="Proteomes" id="UP001642484">
    <property type="component" value="Unassembled WGS sequence"/>
</dbReference>
<dbReference type="EMBL" id="CAXAMN010022962">
    <property type="protein sequence ID" value="CAK9074042.1"/>
    <property type="molecule type" value="Genomic_DNA"/>
</dbReference>
<dbReference type="SUPFAM" id="SSF52540">
    <property type="entry name" value="P-loop containing nucleoside triphosphate hydrolases"/>
    <property type="match status" value="1"/>
</dbReference>
<feature type="domain" description="CS" evidence="2">
    <location>
        <begin position="357"/>
        <end position="450"/>
    </location>
</feature>
<dbReference type="SUPFAM" id="SSF49764">
    <property type="entry name" value="HSP20-like chaperones"/>
    <property type="match status" value="1"/>
</dbReference>
<dbReference type="InterPro" id="IPR007052">
    <property type="entry name" value="CS_dom"/>
</dbReference>
<dbReference type="InterPro" id="IPR051927">
    <property type="entry name" value="Zn_Chap_cDPG_Synth"/>
</dbReference>
<dbReference type="Pfam" id="PF02492">
    <property type="entry name" value="cobW"/>
    <property type="match status" value="1"/>
</dbReference>
<dbReference type="InterPro" id="IPR027417">
    <property type="entry name" value="P-loop_NTPase"/>
</dbReference>
<dbReference type="CDD" id="cd06467">
    <property type="entry name" value="p23_NUDC_like"/>
    <property type="match status" value="1"/>
</dbReference>
<dbReference type="InterPro" id="IPR003495">
    <property type="entry name" value="CobW/HypB/UreG_nucleotide-bd"/>
</dbReference>
<dbReference type="PANTHER" id="PTHR43603:SF1">
    <property type="entry name" value="ZINC-REGULATED GTPASE METALLOPROTEIN ACTIVATOR 1"/>
    <property type="match status" value="1"/>
</dbReference>
<evidence type="ECO:0000259" key="2">
    <source>
        <dbReference type="PROSITE" id="PS51203"/>
    </source>
</evidence>
<dbReference type="SMART" id="SM00833">
    <property type="entry name" value="CobW_C"/>
    <property type="match status" value="1"/>
</dbReference>
<evidence type="ECO:0000313" key="3">
    <source>
        <dbReference type="EMBL" id="CAK9074042.1"/>
    </source>
</evidence>
<dbReference type="InterPro" id="IPR011629">
    <property type="entry name" value="CobW-like_C"/>
</dbReference>
<reference evidence="3 4" key="1">
    <citation type="submission" date="2024-02" db="EMBL/GenBank/DDBJ databases">
        <authorList>
            <person name="Chen Y."/>
            <person name="Shah S."/>
            <person name="Dougan E. K."/>
            <person name="Thang M."/>
            <person name="Chan C."/>
        </authorList>
    </citation>
    <scope>NUCLEOTIDE SEQUENCE [LARGE SCALE GENOMIC DNA]</scope>
</reference>
<sequence length="736" mass="82361">MSNAVGSRIGADIFSPLQRGTAIVRPHGQPIAQRVLRHQRQSQGPELLSCGVTSFVLPCLAGPCWAGKRSAGSRLSIGANPAATRKIGYSQLHDEDEDEGPVTTVLDFSNTEERLQKIKDATRTPVTLLSGFLGSGKTSLLKNILENQEGVRLGVVVNDVAAVNIDAQLIQKYEQNGTIEIAELANGCVCCTASDDLVASVQELVNRAYSRPFHHVVIELSGVGEPEAIKRHWDIGVEVGMPATLMTEIKRTIAVVDSSLFGNDWIDSRKATARNEEGTTHSSLETVGQLLAKQVEKADLLLMNKIDLASKAELETTEEVLHALNPTAELIRCTYGKVSPIELLPEIPHGLQYPEFGRGKNYRWAQNPQVLQIRVKVPPETKSKDINFDIGRTWLQIWVKGEKVPRLQGKLFGRLKGIEEWIWELDGEGDDRHVAVFLEKTHEGLWEDLWEKQQPNEPAMEHEPVAAAEAAAEVGEAGAALCAPSAPHGFQVQQQSLIYRSASARGHLECLPVRIRRRKAQSRFGIRTFTYERRRPFNASRLQRLIEVWPLPRRGNKKFCITDLQSKETEADEEVRAALKPVLRSKGFSWVDSEPFRVNEWSHAGRSLSVIPQDWWWSVLKPDQLNFQICYPGAKGIFERARREKWQEPWGDRRQEIVFIGGPDMSNVRISRVLDDCLVTDDELEDFKQRTMDTHPPDTYFGVEGLLRQMGEDPETFRGGSPKEENGTIDVSAVPP</sequence>
<evidence type="ECO:0000256" key="1">
    <source>
        <dbReference type="SAM" id="MobiDB-lite"/>
    </source>
</evidence>
<dbReference type="Gene3D" id="3.40.50.300">
    <property type="entry name" value="P-loop containing nucleotide triphosphate hydrolases"/>
    <property type="match status" value="1"/>
</dbReference>
<dbReference type="Gene3D" id="2.60.40.790">
    <property type="match status" value="1"/>
</dbReference>
<organism evidence="3 4">
    <name type="scientific">Durusdinium trenchii</name>
    <dbReference type="NCBI Taxonomy" id="1381693"/>
    <lineage>
        <taxon>Eukaryota</taxon>
        <taxon>Sar</taxon>
        <taxon>Alveolata</taxon>
        <taxon>Dinophyceae</taxon>
        <taxon>Suessiales</taxon>
        <taxon>Symbiodiniaceae</taxon>
        <taxon>Durusdinium</taxon>
    </lineage>
</organism>
<name>A0ABP0PG29_9DINO</name>
<dbReference type="Pfam" id="PF04969">
    <property type="entry name" value="CS"/>
    <property type="match status" value="1"/>
</dbReference>
<dbReference type="CDD" id="cd03112">
    <property type="entry name" value="CobW-like"/>
    <property type="match status" value="1"/>
</dbReference>
<comment type="caution">
    <text evidence="3">The sequence shown here is derived from an EMBL/GenBank/DDBJ whole genome shotgun (WGS) entry which is preliminary data.</text>
</comment>
<accession>A0ABP0PG29</accession>
<dbReference type="PROSITE" id="PS51203">
    <property type="entry name" value="CS"/>
    <property type="match status" value="1"/>
</dbReference>
<dbReference type="Pfam" id="PF07683">
    <property type="entry name" value="CobW_C"/>
    <property type="match status" value="1"/>
</dbReference>
<dbReference type="PANTHER" id="PTHR43603">
    <property type="entry name" value="COBW DOMAIN-CONTAINING PROTEIN DDB_G0274527"/>
    <property type="match status" value="1"/>
</dbReference>
<evidence type="ECO:0000313" key="4">
    <source>
        <dbReference type="Proteomes" id="UP001642484"/>
    </source>
</evidence>